<dbReference type="InterPro" id="IPR050840">
    <property type="entry name" value="Adaptor_Complx_Large_Subunit"/>
</dbReference>
<protein>
    <recommendedName>
        <fullName evidence="6">Clathrin/coatomer adaptor adaptin-like N-terminal domain-containing protein</fullName>
    </recommendedName>
</protein>
<comment type="caution">
    <text evidence="7">The sequence shown here is derived from an EMBL/GenBank/DDBJ whole genome shotgun (WGS) entry which is preliminary data.</text>
</comment>
<keyword evidence="8" id="KW-1185">Reference proteome</keyword>
<proteinExistence type="predicted"/>
<dbReference type="Pfam" id="PF01602">
    <property type="entry name" value="Adaptin_N"/>
    <property type="match status" value="1"/>
</dbReference>
<gene>
    <name evidence="7" type="ORF">WJX72_000957</name>
</gene>
<evidence type="ECO:0000313" key="7">
    <source>
        <dbReference type="EMBL" id="KAK9828599.1"/>
    </source>
</evidence>
<name>A0AAW1R4E8_9CHLO</name>
<comment type="subcellular location">
    <subcellularLocation>
        <location evidence="1">Endomembrane system</location>
    </subcellularLocation>
</comment>
<feature type="compositionally biased region" description="Pro residues" evidence="5">
    <location>
        <begin position="872"/>
        <end position="881"/>
    </location>
</feature>
<feature type="compositionally biased region" description="Low complexity" evidence="5">
    <location>
        <begin position="777"/>
        <end position="788"/>
    </location>
</feature>
<dbReference type="AlphaFoldDB" id="A0AAW1R4E8"/>
<accession>A0AAW1R4E8</accession>
<dbReference type="GO" id="GO:0030117">
    <property type="term" value="C:membrane coat"/>
    <property type="evidence" value="ECO:0007669"/>
    <property type="project" value="InterPro"/>
</dbReference>
<dbReference type="PANTHER" id="PTHR22780">
    <property type="entry name" value="ADAPTIN, ALPHA/GAMMA/EPSILON"/>
    <property type="match status" value="1"/>
</dbReference>
<dbReference type="GO" id="GO:0006886">
    <property type="term" value="P:intracellular protein transport"/>
    <property type="evidence" value="ECO:0007669"/>
    <property type="project" value="InterPro"/>
</dbReference>
<dbReference type="GO" id="GO:0012505">
    <property type="term" value="C:endomembrane system"/>
    <property type="evidence" value="ECO:0007669"/>
    <property type="project" value="UniProtKB-SubCell"/>
</dbReference>
<evidence type="ECO:0000256" key="4">
    <source>
        <dbReference type="ARBA" id="ARBA00023136"/>
    </source>
</evidence>
<evidence type="ECO:0000313" key="8">
    <source>
        <dbReference type="Proteomes" id="UP001489004"/>
    </source>
</evidence>
<sequence>MAGKKSPAWSREFDSLIRAVGECKSKAEEDAIMVKEVELLKPRLKDPKLDKKLLKEYLIRLIYVEMLGHDASWGHVKALQACSETSLLTKKVAYLASTLFLDHKSDTIILVVNTITSDLKSDNHLIVCAALAAVTRLISADLMNAVLPRVVELLTHPKELVRKKAVMVLHRFLQLDPERDGPLDSVDIDKHLRTALCDKDPSVMSAALCALLEVVGRDAKPYKNLIPSFVSILKQVAEHRLPKTFDYHRTPAPFIQIKLLKVLSFLGAGDKAASDNMYAVVGDTMRRANTGHTIGNAIVYEAVRTITAIYPNPALLQAAAEMISTFLKATSHNLKYVGIDALARIVRINPKYAAEHQIAVIDCLEDPDETLKKKTLELLYKMTKPNNVEVIVEKMIEYLRTTSDEVIKADVVKRLGELAERFAPDTQWFIDTMNQVFELGGDVVAPQLAHNLMRLIAEGAGEDDEAADADLRRQAVQSYLDLLDKPKLSDILLKVICWVLGEYGVMASCGPEAVMEKLCAIEDRQSVSDPVRGYMLVAISKLCSQAGCGLSEQAEELLHNAAHSRNIDLQQRALEVQALLGEQQSVRQAVLPADASCEDIEVDVNLPFLSSFVDTAVRNGAAPYISEQERFAMGVVRPSHHSEATEHSHALRFAAYEKTSAPSQSSPTRRAEPAGAVNGLSAGYGAAAQTGLDAFASAATVQASNEPQLNLRGAGNRRWGPAQYEPAVLTLSPPSAVPKLVYSEPAAAPAPAAAALDSGYDSSHGSHAPSAKEKLASSLFGDSSSSRAAKQRRSPAKPAAQPPARASQAAAAAPAADLLLSLDSPEKPGPVQPASNDPFAMLEGLEHPAAAPPPAPANKATAGIDLDALYGAPPPAMPPQPAQQFGGQQMRPAGGLGPAPLAEPMAPRGTAAVETAKPKADPFADLFS</sequence>
<feature type="compositionally biased region" description="Low complexity" evidence="5">
    <location>
        <begin position="796"/>
        <end position="812"/>
    </location>
</feature>
<keyword evidence="2" id="KW-0813">Transport</keyword>
<evidence type="ECO:0000256" key="3">
    <source>
        <dbReference type="ARBA" id="ARBA00022927"/>
    </source>
</evidence>
<keyword evidence="3" id="KW-0653">Protein transport</keyword>
<feature type="region of interest" description="Disordered" evidence="5">
    <location>
        <begin position="867"/>
        <end position="928"/>
    </location>
</feature>
<dbReference type="GO" id="GO:0016192">
    <property type="term" value="P:vesicle-mediated transport"/>
    <property type="evidence" value="ECO:0007669"/>
    <property type="project" value="InterPro"/>
</dbReference>
<evidence type="ECO:0000256" key="2">
    <source>
        <dbReference type="ARBA" id="ARBA00022448"/>
    </source>
</evidence>
<dbReference type="Proteomes" id="UP001489004">
    <property type="component" value="Unassembled WGS sequence"/>
</dbReference>
<dbReference type="SUPFAM" id="SSF48371">
    <property type="entry name" value="ARM repeat"/>
    <property type="match status" value="1"/>
</dbReference>
<dbReference type="InterPro" id="IPR011989">
    <property type="entry name" value="ARM-like"/>
</dbReference>
<dbReference type="InterPro" id="IPR002553">
    <property type="entry name" value="Clathrin/coatomer_adapt-like_N"/>
</dbReference>
<dbReference type="InterPro" id="IPR016024">
    <property type="entry name" value="ARM-type_fold"/>
</dbReference>
<keyword evidence="4" id="KW-0472">Membrane</keyword>
<dbReference type="EMBL" id="JALJOR010000001">
    <property type="protein sequence ID" value="KAK9828599.1"/>
    <property type="molecule type" value="Genomic_DNA"/>
</dbReference>
<feature type="domain" description="Clathrin/coatomer adaptor adaptin-like N-terminal" evidence="6">
    <location>
        <begin position="49"/>
        <end position="582"/>
    </location>
</feature>
<evidence type="ECO:0000256" key="1">
    <source>
        <dbReference type="ARBA" id="ARBA00004308"/>
    </source>
</evidence>
<dbReference type="Gene3D" id="1.25.10.10">
    <property type="entry name" value="Leucine-rich Repeat Variant"/>
    <property type="match status" value="1"/>
</dbReference>
<evidence type="ECO:0000256" key="5">
    <source>
        <dbReference type="SAM" id="MobiDB-lite"/>
    </source>
</evidence>
<evidence type="ECO:0000259" key="6">
    <source>
        <dbReference type="Pfam" id="PF01602"/>
    </source>
</evidence>
<organism evidence="7 8">
    <name type="scientific">[Myrmecia] bisecta</name>
    <dbReference type="NCBI Taxonomy" id="41462"/>
    <lineage>
        <taxon>Eukaryota</taxon>
        <taxon>Viridiplantae</taxon>
        <taxon>Chlorophyta</taxon>
        <taxon>core chlorophytes</taxon>
        <taxon>Trebouxiophyceae</taxon>
        <taxon>Trebouxiales</taxon>
        <taxon>Trebouxiaceae</taxon>
        <taxon>Myrmecia</taxon>
    </lineage>
</organism>
<reference evidence="7 8" key="1">
    <citation type="journal article" date="2024" name="Nat. Commun.">
        <title>Phylogenomics reveals the evolutionary origins of lichenization in chlorophyte algae.</title>
        <authorList>
            <person name="Puginier C."/>
            <person name="Libourel C."/>
            <person name="Otte J."/>
            <person name="Skaloud P."/>
            <person name="Haon M."/>
            <person name="Grisel S."/>
            <person name="Petersen M."/>
            <person name="Berrin J.G."/>
            <person name="Delaux P.M."/>
            <person name="Dal Grande F."/>
            <person name="Keller J."/>
        </authorList>
    </citation>
    <scope>NUCLEOTIDE SEQUENCE [LARGE SCALE GENOMIC DNA]</scope>
    <source>
        <strain evidence="7 8">SAG 2043</strain>
    </source>
</reference>
<feature type="region of interest" description="Disordered" evidence="5">
    <location>
        <begin position="756"/>
        <end position="812"/>
    </location>
</feature>